<accession>A0A1Y5SD24</accession>
<dbReference type="RefSeq" id="WP_085836118.1">
    <property type="nucleotide sequence ID" value="NZ_FWFS01000004.1"/>
</dbReference>
<sequence>MRRLSLNARMAQDAVATSEIEVILFEINHPDLDAPIRLSTDNAERISSDPLIYGTRSSWRGANPATDPYLFVLASAVLPSDSQDDPGEARIVLDVLDAAYAEVLRSFTDLATIHIAGVLASSPDLIEEEVLDLQLSVAEIADTEISLTLSREEIELEYYPPGRMTRAKFPGLHQ</sequence>
<proteinExistence type="predicted"/>
<reference evidence="1 2" key="1">
    <citation type="submission" date="2017-03" db="EMBL/GenBank/DDBJ databases">
        <authorList>
            <person name="Afonso C.L."/>
            <person name="Miller P.J."/>
            <person name="Scott M.A."/>
            <person name="Spackman E."/>
            <person name="Goraichik I."/>
            <person name="Dimitrov K.M."/>
            <person name="Suarez D.L."/>
            <person name="Swayne D.E."/>
        </authorList>
    </citation>
    <scope>NUCLEOTIDE SEQUENCE [LARGE SCALE GENOMIC DNA]</scope>
    <source>
        <strain evidence="1 2">CECT 8620</strain>
    </source>
</reference>
<protein>
    <submittedName>
        <fullName evidence="1">Uncharacterized protein</fullName>
    </submittedName>
</protein>
<keyword evidence="2" id="KW-1185">Reference proteome</keyword>
<dbReference type="OrthoDB" id="7691601at2"/>
<evidence type="ECO:0000313" key="2">
    <source>
        <dbReference type="Proteomes" id="UP000193862"/>
    </source>
</evidence>
<name>A0A1Y5SD24_9RHOB</name>
<dbReference type="EMBL" id="FWFS01000004">
    <property type="protein sequence ID" value="SLN37944.1"/>
    <property type="molecule type" value="Genomic_DNA"/>
</dbReference>
<organism evidence="1 2">
    <name type="scientific">Aquimixticola soesokkakensis</name>
    <dbReference type="NCBI Taxonomy" id="1519096"/>
    <lineage>
        <taxon>Bacteria</taxon>
        <taxon>Pseudomonadati</taxon>
        <taxon>Pseudomonadota</taxon>
        <taxon>Alphaproteobacteria</taxon>
        <taxon>Rhodobacterales</taxon>
        <taxon>Paracoccaceae</taxon>
        <taxon>Aquimixticola</taxon>
    </lineage>
</organism>
<dbReference type="Proteomes" id="UP000193862">
    <property type="component" value="Unassembled WGS sequence"/>
</dbReference>
<evidence type="ECO:0000313" key="1">
    <source>
        <dbReference type="EMBL" id="SLN37944.1"/>
    </source>
</evidence>
<gene>
    <name evidence="1" type="ORF">AQS8620_01415</name>
</gene>
<dbReference type="AlphaFoldDB" id="A0A1Y5SD24"/>